<dbReference type="CDD" id="cd07962">
    <property type="entry name" value="Anticodon_Ia_Val"/>
    <property type="match status" value="1"/>
</dbReference>
<evidence type="ECO:0000256" key="3">
    <source>
        <dbReference type="ARBA" id="ARBA00013169"/>
    </source>
</evidence>
<proteinExistence type="inferred from homology"/>
<dbReference type="Pfam" id="PF08264">
    <property type="entry name" value="Anticodon_1"/>
    <property type="match status" value="1"/>
</dbReference>
<dbReference type="CDD" id="cd00817">
    <property type="entry name" value="ValRS_core"/>
    <property type="match status" value="1"/>
</dbReference>
<evidence type="ECO:0000256" key="9">
    <source>
        <dbReference type="ARBA" id="ARBA00023146"/>
    </source>
</evidence>
<dbReference type="InterPro" id="IPR002300">
    <property type="entry name" value="aa-tRNA-synth_Ia"/>
</dbReference>
<evidence type="ECO:0000256" key="5">
    <source>
        <dbReference type="ARBA" id="ARBA00022598"/>
    </source>
</evidence>
<dbReference type="GO" id="GO:0005524">
    <property type="term" value="F:ATP binding"/>
    <property type="evidence" value="ECO:0007669"/>
    <property type="project" value="UniProtKB-KW"/>
</dbReference>
<dbReference type="EMBL" id="HBKR01004022">
    <property type="protein sequence ID" value="CAE2276393.1"/>
    <property type="molecule type" value="Transcribed_RNA"/>
</dbReference>
<dbReference type="PRINTS" id="PR00986">
    <property type="entry name" value="TRNASYNTHVAL"/>
</dbReference>
<dbReference type="GO" id="GO:0006438">
    <property type="term" value="P:valyl-tRNA aminoacylation"/>
    <property type="evidence" value="ECO:0007669"/>
    <property type="project" value="InterPro"/>
</dbReference>
<dbReference type="InterPro" id="IPR013155">
    <property type="entry name" value="M/V/L/I-tRNA-synth_anticd-bd"/>
</dbReference>
<keyword evidence="8 12" id="KW-0648">Protein biosynthesis</keyword>
<gene>
    <name evidence="18" type="ORF">NAES01612_LOCUS2675</name>
</gene>
<dbReference type="SUPFAM" id="SSF47323">
    <property type="entry name" value="Anticodon-binding domain of a subclass of class I aminoacyl-tRNA synthetases"/>
    <property type="match status" value="1"/>
</dbReference>
<sequence length="1087" mass="124227">MADAAQENQPAPAVEKKKPSKGDYKNKKKEKKEKKESDPINEEKEKRKKEFEAKKAAKEAKEKEEGKAKIRMREEFENKTVAGEKKDLSGPMADSYSPAHVEAAWYEWWQAKGLFEANEKDKEKYSDKGKFVMVIPPPNVTGSLHIGHALTNAVEDTICRYHRMKGKQVLWVPGCDHAGIATQVVVEKQLMKQSGLTRHDLGREKFLEKVWEWKNEKGSRIFEQLKRLGSSLDWRRTAFTLDPSLQEAVTEAFIRMHEDGLIYRETRFVNWCCTLKTAISDIEVDKIEVSGKTKRKVPGYPGNGFDFGIIEDFGYGVCEADGSPILGENGEQDVMIISTTRLETMLGDTGVAIHPEDERYKKWHKKFVWHPYRNCTLPIVLDSELVDMNFGTGCVKLTPAHDANDFECGKRHGLEQLHILTDEGLITEVGGEKFKGMKRYDARVAIRKDLKAQGRHYEIRDNPMVLSICSRSGDLIEPMLKPQWWVNTENMAAEAVKAVKEKRLEIIPQQFEATWYNWLTESQPWCISRQLWWGHRIPAWMVHKKGEEPRATPPFGHLPEDWVVGRTFEDAQKKAIEKFGVASADELVFQQDEDVLDTWFSSGLFPFSVFGWPNQTEDLAHFYPNSLLETGHDILFFWVARMVMMGIQLTGQLPFKQVYLHSIVRDAQGRKMSKTLGNVVDPIDVIEGITLDGLHERLLNGNLDQKELNTAKAGQKKSYPNGISECGTDALRFTLCFYTSQGSKINLNIDQVVADRNFCNKMWNVVKFAMKFLGEEFTAPEEEVLSLEGRAHRKEDEWILSKLNECVEKSNEGFEELSLGKSTVAIKSFIIDHLCDVYLESMKPLMYLEEAGEEQKEKQQSARMTLYTCLDTMFRLLHPFMPFVTEELWQRLPRRKSDPFSIMIAPYPSPQPSLKREAIEEEMKVILEIVKTGRRVRSEYGLTKQKPKMWVGCGDEGLRFIGNYLSTIEFLCGSEEGMQALKGGEVPEGKAIVRAIVPNSSAVVFVDMKGMIDFAKEISSLEKRVANLDKTIENLKKKMGGKNYAKVPDRVKKENDEKLAVAEEQKEKAVEALESMKKMKEEEEKGE</sequence>
<dbReference type="Gene3D" id="1.10.287.380">
    <property type="entry name" value="Valyl-tRNA synthetase, C-terminal domain"/>
    <property type="match status" value="1"/>
</dbReference>
<keyword evidence="6 12" id="KW-0547">Nucleotide-binding</keyword>
<evidence type="ECO:0000256" key="7">
    <source>
        <dbReference type="ARBA" id="ARBA00022840"/>
    </source>
</evidence>
<dbReference type="GO" id="GO:0002161">
    <property type="term" value="F:aminoacyl-tRNA deacylase activity"/>
    <property type="evidence" value="ECO:0007669"/>
    <property type="project" value="InterPro"/>
</dbReference>
<dbReference type="InterPro" id="IPR001412">
    <property type="entry name" value="aa-tRNA-synth_I_CS"/>
</dbReference>
<organism evidence="18">
    <name type="scientific">Paramoeba aestuarina</name>
    <dbReference type="NCBI Taxonomy" id="180227"/>
    <lineage>
        <taxon>Eukaryota</taxon>
        <taxon>Amoebozoa</taxon>
        <taxon>Discosea</taxon>
        <taxon>Flabellinia</taxon>
        <taxon>Dactylopodida</taxon>
        <taxon>Paramoebidae</taxon>
        <taxon>Paramoeba</taxon>
    </lineage>
</organism>
<dbReference type="SUPFAM" id="SSF52374">
    <property type="entry name" value="Nucleotidylyl transferase"/>
    <property type="match status" value="1"/>
</dbReference>
<name>A0A7S4NBJ7_9EUKA</name>
<accession>A0A7S4NBJ7</accession>
<comment type="catalytic activity">
    <reaction evidence="11">
        <text>tRNA(Val) + L-valine + ATP = L-valyl-tRNA(Val) + AMP + diphosphate</text>
        <dbReference type="Rhea" id="RHEA:10704"/>
        <dbReference type="Rhea" id="RHEA-COMP:9672"/>
        <dbReference type="Rhea" id="RHEA-COMP:9708"/>
        <dbReference type="ChEBI" id="CHEBI:30616"/>
        <dbReference type="ChEBI" id="CHEBI:33019"/>
        <dbReference type="ChEBI" id="CHEBI:57762"/>
        <dbReference type="ChEBI" id="CHEBI:78442"/>
        <dbReference type="ChEBI" id="CHEBI:78537"/>
        <dbReference type="ChEBI" id="CHEBI:456215"/>
        <dbReference type="EC" id="6.1.1.9"/>
    </reaction>
</comment>
<dbReference type="InterPro" id="IPR037118">
    <property type="entry name" value="Val-tRNA_synth_C_sf"/>
</dbReference>
<evidence type="ECO:0000256" key="6">
    <source>
        <dbReference type="ARBA" id="ARBA00022741"/>
    </source>
</evidence>
<reference evidence="18" key="1">
    <citation type="submission" date="2021-01" db="EMBL/GenBank/DDBJ databases">
        <authorList>
            <person name="Corre E."/>
            <person name="Pelletier E."/>
            <person name="Niang G."/>
            <person name="Scheremetjew M."/>
            <person name="Finn R."/>
            <person name="Kale V."/>
            <person name="Holt S."/>
            <person name="Cochrane G."/>
            <person name="Meng A."/>
            <person name="Brown T."/>
            <person name="Cohen L."/>
        </authorList>
    </citation>
    <scope>NUCLEOTIDE SEQUENCE</scope>
    <source>
        <strain evidence="18">SoJaBio B1-5/56/2</strain>
    </source>
</reference>
<dbReference type="InterPro" id="IPR033705">
    <property type="entry name" value="Anticodon_Ia_Val"/>
</dbReference>
<dbReference type="Gene3D" id="3.90.740.10">
    <property type="entry name" value="Valyl/Leucyl/Isoleucyl-tRNA synthetase, editing domain"/>
    <property type="match status" value="1"/>
</dbReference>
<dbReference type="InterPro" id="IPR019499">
    <property type="entry name" value="Val-tRNA_synth_tRNA-bd"/>
</dbReference>
<evidence type="ECO:0000259" key="15">
    <source>
        <dbReference type="Pfam" id="PF00133"/>
    </source>
</evidence>
<dbReference type="FunFam" id="1.10.730.10:FF:000009">
    <property type="entry name" value="Valine--tRNA ligase, mitochondrial"/>
    <property type="match status" value="1"/>
</dbReference>
<keyword evidence="13" id="KW-0175">Coiled coil</keyword>
<dbReference type="PANTHER" id="PTHR11946:SF109">
    <property type="entry name" value="VALINE--TRNA LIGASE"/>
    <property type="match status" value="1"/>
</dbReference>
<comment type="similarity">
    <text evidence="2 12">Belongs to the class-I aminoacyl-tRNA synthetase family.</text>
</comment>
<evidence type="ECO:0000256" key="1">
    <source>
        <dbReference type="ARBA" id="ARBA00004496"/>
    </source>
</evidence>
<dbReference type="EC" id="6.1.1.9" evidence="3"/>
<dbReference type="InterPro" id="IPR014729">
    <property type="entry name" value="Rossmann-like_a/b/a_fold"/>
</dbReference>
<dbReference type="Pfam" id="PF00133">
    <property type="entry name" value="tRNA-synt_1"/>
    <property type="match status" value="1"/>
</dbReference>
<dbReference type="NCBIfam" id="TIGR00422">
    <property type="entry name" value="valS"/>
    <property type="match status" value="1"/>
</dbReference>
<feature type="region of interest" description="Disordered" evidence="14">
    <location>
        <begin position="1"/>
        <end position="92"/>
    </location>
</feature>
<dbReference type="InterPro" id="IPR009008">
    <property type="entry name" value="Val/Leu/Ile-tRNA-synth_edit"/>
</dbReference>
<keyword evidence="7 12" id="KW-0067">ATP-binding</keyword>
<evidence type="ECO:0000256" key="10">
    <source>
        <dbReference type="ARBA" id="ARBA00029936"/>
    </source>
</evidence>
<dbReference type="Pfam" id="PF10458">
    <property type="entry name" value="Val_tRNA-synt_C"/>
    <property type="match status" value="1"/>
</dbReference>
<dbReference type="GO" id="GO:0005829">
    <property type="term" value="C:cytosol"/>
    <property type="evidence" value="ECO:0007669"/>
    <property type="project" value="TreeGrafter"/>
</dbReference>
<dbReference type="PANTHER" id="PTHR11946">
    <property type="entry name" value="VALYL-TRNA SYNTHETASES"/>
    <property type="match status" value="1"/>
</dbReference>
<dbReference type="PROSITE" id="PS00178">
    <property type="entry name" value="AA_TRNA_LIGASE_I"/>
    <property type="match status" value="1"/>
</dbReference>
<dbReference type="SUPFAM" id="SSF50677">
    <property type="entry name" value="ValRS/IleRS/LeuRS editing domain"/>
    <property type="match status" value="1"/>
</dbReference>
<evidence type="ECO:0000256" key="8">
    <source>
        <dbReference type="ARBA" id="ARBA00022917"/>
    </source>
</evidence>
<evidence type="ECO:0000256" key="14">
    <source>
        <dbReference type="SAM" id="MobiDB-lite"/>
    </source>
</evidence>
<keyword evidence="5 12" id="KW-0436">Ligase</keyword>
<dbReference type="Gene3D" id="1.10.730.10">
    <property type="entry name" value="Isoleucyl-tRNA Synthetase, Domain 1"/>
    <property type="match status" value="1"/>
</dbReference>
<feature type="domain" description="Methionyl/Valyl/Leucyl/Isoleucyl-tRNA synthetase anticodon-binding" evidence="16">
    <location>
        <begin position="796"/>
        <end position="947"/>
    </location>
</feature>
<feature type="coiled-coil region" evidence="13">
    <location>
        <begin position="1011"/>
        <end position="1086"/>
    </location>
</feature>
<evidence type="ECO:0000256" key="4">
    <source>
        <dbReference type="ARBA" id="ARBA00022490"/>
    </source>
</evidence>
<evidence type="ECO:0000256" key="2">
    <source>
        <dbReference type="ARBA" id="ARBA00005594"/>
    </source>
</evidence>
<evidence type="ECO:0000256" key="11">
    <source>
        <dbReference type="ARBA" id="ARBA00047552"/>
    </source>
</evidence>
<dbReference type="NCBIfam" id="NF004349">
    <property type="entry name" value="PRK05729.1"/>
    <property type="match status" value="1"/>
</dbReference>
<dbReference type="InterPro" id="IPR009080">
    <property type="entry name" value="tRNAsynth_Ia_anticodon-bd"/>
</dbReference>
<dbReference type="FunFam" id="3.40.50.620:FF:000078">
    <property type="entry name" value="Valine--tRNA ligase, mitochondrial"/>
    <property type="match status" value="1"/>
</dbReference>
<evidence type="ECO:0000256" key="13">
    <source>
        <dbReference type="SAM" id="Coils"/>
    </source>
</evidence>
<feature type="domain" description="Aminoacyl-tRNA synthetase class Ia" evidence="15">
    <location>
        <begin position="105"/>
        <end position="747"/>
    </location>
</feature>
<evidence type="ECO:0000259" key="16">
    <source>
        <dbReference type="Pfam" id="PF08264"/>
    </source>
</evidence>
<dbReference type="HAMAP" id="MF_02004">
    <property type="entry name" value="Val_tRNA_synth_type1"/>
    <property type="match status" value="1"/>
</dbReference>
<evidence type="ECO:0000259" key="17">
    <source>
        <dbReference type="Pfam" id="PF10458"/>
    </source>
</evidence>
<comment type="subcellular location">
    <subcellularLocation>
        <location evidence="1">Cytoplasm</location>
    </subcellularLocation>
</comment>
<feature type="compositionally biased region" description="Basic and acidic residues" evidence="14">
    <location>
        <begin position="14"/>
        <end position="25"/>
    </location>
</feature>
<dbReference type="InterPro" id="IPR002303">
    <property type="entry name" value="Valyl-tRNA_ligase"/>
</dbReference>
<keyword evidence="4" id="KW-0963">Cytoplasm</keyword>
<evidence type="ECO:0000313" key="18">
    <source>
        <dbReference type="EMBL" id="CAE2276393.1"/>
    </source>
</evidence>
<dbReference type="FunFam" id="3.40.50.620:FF:000020">
    <property type="entry name" value="Valine--tRNA ligase, mitochondrial"/>
    <property type="match status" value="1"/>
</dbReference>
<feature type="domain" description="Valyl-tRNA synthetase tRNA-binding arm" evidence="17">
    <location>
        <begin position="1013"/>
        <end position="1077"/>
    </location>
</feature>
<keyword evidence="9 12" id="KW-0030">Aminoacyl-tRNA synthetase</keyword>
<protein>
    <recommendedName>
        <fullName evidence="3">valine--tRNA ligase</fullName>
        <ecNumber evidence="3">6.1.1.9</ecNumber>
    </recommendedName>
    <alternativeName>
        <fullName evidence="10">Valyl-tRNA synthetase</fullName>
    </alternativeName>
</protein>
<evidence type="ECO:0000256" key="12">
    <source>
        <dbReference type="RuleBase" id="RU363035"/>
    </source>
</evidence>
<feature type="compositionally biased region" description="Basic and acidic residues" evidence="14">
    <location>
        <begin position="33"/>
        <end position="88"/>
    </location>
</feature>
<dbReference type="Gene3D" id="3.40.50.620">
    <property type="entry name" value="HUPs"/>
    <property type="match status" value="2"/>
</dbReference>
<dbReference type="GO" id="GO:0004832">
    <property type="term" value="F:valine-tRNA ligase activity"/>
    <property type="evidence" value="ECO:0007669"/>
    <property type="project" value="UniProtKB-EC"/>
</dbReference>
<dbReference type="AlphaFoldDB" id="A0A7S4NBJ7"/>